<keyword evidence="1" id="KW-1133">Transmembrane helix</keyword>
<accession>A0A3P6SEC7</accession>
<dbReference type="Proteomes" id="UP000277928">
    <property type="component" value="Unassembled WGS sequence"/>
</dbReference>
<evidence type="ECO:0000313" key="3">
    <source>
        <dbReference type="Proteomes" id="UP000277928"/>
    </source>
</evidence>
<organism evidence="2 3">
    <name type="scientific">Litomosoides sigmodontis</name>
    <name type="common">Filarial nematode worm</name>
    <dbReference type="NCBI Taxonomy" id="42156"/>
    <lineage>
        <taxon>Eukaryota</taxon>
        <taxon>Metazoa</taxon>
        <taxon>Ecdysozoa</taxon>
        <taxon>Nematoda</taxon>
        <taxon>Chromadorea</taxon>
        <taxon>Rhabditida</taxon>
        <taxon>Spirurina</taxon>
        <taxon>Spiruromorpha</taxon>
        <taxon>Filarioidea</taxon>
        <taxon>Onchocercidae</taxon>
        <taxon>Litomosoides</taxon>
    </lineage>
</organism>
<keyword evidence="1" id="KW-0812">Transmembrane</keyword>
<evidence type="ECO:0000313" key="2">
    <source>
        <dbReference type="EMBL" id="VDK67773.1"/>
    </source>
</evidence>
<proteinExistence type="predicted"/>
<dbReference type="EMBL" id="UYRX01000004">
    <property type="protein sequence ID" value="VDK67773.1"/>
    <property type="molecule type" value="Genomic_DNA"/>
</dbReference>
<reference evidence="2 3" key="1">
    <citation type="submission" date="2018-08" db="EMBL/GenBank/DDBJ databases">
        <authorList>
            <person name="Laetsch R D."/>
            <person name="Stevens L."/>
            <person name="Kumar S."/>
            <person name="Blaxter L. M."/>
        </authorList>
    </citation>
    <scope>NUCLEOTIDE SEQUENCE [LARGE SCALE GENOMIC DNA]</scope>
</reference>
<dbReference type="AlphaFoldDB" id="A0A3P6SEC7"/>
<gene>
    <name evidence="2" type="ORF">NLS_LOCUS171</name>
</gene>
<name>A0A3P6SEC7_LITSI</name>
<evidence type="ECO:0000256" key="1">
    <source>
        <dbReference type="SAM" id="Phobius"/>
    </source>
</evidence>
<sequence>MLALLVMSEWDYTLLEMAKMRRCEFMVQRKLQFGINADGHHLWHVITMFLSFPVFRMPLVCYVGKRQLGVH</sequence>
<keyword evidence="1" id="KW-0472">Membrane</keyword>
<keyword evidence="3" id="KW-1185">Reference proteome</keyword>
<feature type="transmembrane region" description="Helical" evidence="1">
    <location>
        <begin position="42"/>
        <end position="63"/>
    </location>
</feature>
<protein>
    <submittedName>
        <fullName evidence="2">Uncharacterized protein</fullName>
    </submittedName>
</protein>